<proteinExistence type="predicted"/>
<protein>
    <recommendedName>
        <fullName evidence="1">Ysc84 actin-binding domain-containing protein</fullName>
    </recommendedName>
</protein>
<sequence>MGLFTSSSVEKESNKAAQILNGFISKKKIPTEAIQNAKGIAIFSAIRGGMWVAGSGGSGIVVARLPDGSWSPPSAFSVRSGGVGIVWGVDMYDCVLLLNTDAAVTAYSKSESNLGGGVALAAGPAGWNGEKGEQKPVWTYTKSRGLYGGLTVDGTVIKERLDANEAFYGGKVSATQILRGQVKERSGLNVWPQGATQLIEVLKLAEGKVGDKKVLQGISTEPTPGDLED</sequence>
<evidence type="ECO:0000259" key="1">
    <source>
        <dbReference type="Pfam" id="PF04366"/>
    </source>
</evidence>
<feature type="domain" description="Ysc84 actin-binding" evidence="1">
    <location>
        <begin position="80"/>
        <end position="203"/>
    </location>
</feature>
<dbReference type="Proteomes" id="UP001595075">
    <property type="component" value="Unassembled WGS sequence"/>
</dbReference>
<name>A0ABR4C784_9HELO</name>
<dbReference type="InterPro" id="IPR007461">
    <property type="entry name" value="Ysc84_actin-binding"/>
</dbReference>
<evidence type="ECO:0000313" key="3">
    <source>
        <dbReference type="Proteomes" id="UP001595075"/>
    </source>
</evidence>
<dbReference type="PANTHER" id="PTHR15629">
    <property type="entry name" value="SH3YL1 PROTEIN"/>
    <property type="match status" value="1"/>
</dbReference>
<dbReference type="Pfam" id="PF04366">
    <property type="entry name" value="Ysc84"/>
    <property type="match status" value="1"/>
</dbReference>
<organism evidence="2 3">
    <name type="scientific">Oculimacula yallundae</name>
    <dbReference type="NCBI Taxonomy" id="86028"/>
    <lineage>
        <taxon>Eukaryota</taxon>
        <taxon>Fungi</taxon>
        <taxon>Dikarya</taxon>
        <taxon>Ascomycota</taxon>
        <taxon>Pezizomycotina</taxon>
        <taxon>Leotiomycetes</taxon>
        <taxon>Helotiales</taxon>
        <taxon>Ploettnerulaceae</taxon>
        <taxon>Oculimacula</taxon>
    </lineage>
</organism>
<reference evidence="2 3" key="1">
    <citation type="journal article" date="2024" name="Commun. Biol.">
        <title>Comparative genomic analysis of thermophilic fungi reveals convergent evolutionary adaptations and gene losses.</title>
        <authorList>
            <person name="Steindorff A.S."/>
            <person name="Aguilar-Pontes M.V."/>
            <person name="Robinson A.J."/>
            <person name="Andreopoulos B."/>
            <person name="LaButti K."/>
            <person name="Kuo A."/>
            <person name="Mondo S."/>
            <person name="Riley R."/>
            <person name="Otillar R."/>
            <person name="Haridas S."/>
            <person name="Lipzen A."/>
            <person name="Grimwood J."/>
            <person name="Schmutz J."/>
            <person name="Clum A."/>
            <person name="Reid I.D."/>
            <person name="Moisan M.C."/>
            <person name="Butler G."/>
            <person name="Nguyen T.T.M."/>
            <person name="Dewar K."/>
            <person name="Conant G."/>
            <person name="Drula E."/>
            <person name="Henrissat B."/>
            <person name="Hansel C."/>
            <person name="Singer S."/>
            <person name="Hutchinson M.I."/>
            <person name="de Vries R.P."/>
            <person name="Natvig D.O."/>
            <person name="Powell A.J."/>
            <person name="Tsang A."/>
            <person name="Grigoriev I.V."/>
        </authorList>
    </citation>
    <scope>NUCLEOTIDE SEQUENCE [LARGE SCALE GENOMIC DNA]</scope>
    <source>
        <strain evidence="2 3">CBS 494.80</strain>
    </source>
</reference>
<keyword evidence="3" id="KW-1185">Reference proteome</keyword>
<dbReference type="PANTHER" id="PTHR15629:SF8">
    <property type="entry name" value="DUF500 DOMAIN PROTEIN (AFU_ORTHOLOGUE AFUA_5G07310)"/>
    <property type="match status" value="1"/>
</dbReference>
<accession>A0ABR4C784</accession>
<dbReference type="EMBL" id="JAZHXI010000012">
    <property type="protein sequence ID" value="KAL2065790.1"/>
    <property type="molecule type" value="Genomic_DNA"/>
</dbReference>
<dbReference type="InterPro" id="IPR051702">
    <property type="entry name" value="SH3_domain_YSC84-like"/>
</dbReference>
<comment type="caution">
    <text evidence="2">The sequence shown here is derived from an EMBL/GenBank/DDBJ whole genome shotgun (WGS) entry which is preliminary data.</text>
</comment>
<gene>
    <name evidence="2" type="ORF">VTL71DRAFT_3460</name>
</gene>
<evidence type="ECO:0000313" key="2">
    <source>
        <dbReference type="EMBL" id="KAL2065790.1"/>
    </source>
</evidence>